<protein>
    <submittedName>
        <fullName evidence="3">Xaa-Pro peptidase family protein</fullName>
    </submittedName>
</protein>
<dbReference type="EMBL" id="CP104965">
    <property type="protein sequence ID" value="UXN70217.1"/>
    <property type="molecule type" value="Genomic_DNA"/>
</dbReference>
<dbReference type="SUPFAM" id="SSF53092">
    <property type="entry name" value="Creatinase/prolidase N-terminal domain"/>
    <property type="match status" value="1"/>
</dbReference>
<evidence type="ECO:0000313" key="3">
    <source>
        <dbReference type="EMBL" id="UXN70217.1"/>
    </source>
</evidence>
<keyword evidence="4" id="KW-1185">Reference proteome</keyword>
<proteinExistence type="predicted"/>
<dbReference type="PANTHER" id="PTHR46112:SF2">
    <property type="entry name" value="XAA-PRO AMINOPEPTIDASE P-RELATED"/>
    <property type="match status" value="1"/>
</dbReference>
<accession>A0ABY6CDN9</accession>
<dbReference type="InterPro" id="IPR050659">
    <property type="entry name" value="Peptidase_M24B"/>
</dbReference>
<evidence type="ECO:0000313" key="4">
    <source>
        <dbReference type="Proteomes" id="UP001061862"/>
    </source>
</evidence>
<dbReference type="PANTHER" id="PTHR46112">
    <property type="entry name" value="AMINOPEPTIDASE"/>
    <property type="match status" value="1"/>
</dbReference>
<gene>
    <name evidence="3" type="ORF">N8A98_03190</name>
</gene>
<dbReference type="InterPro" id="IPR029149">
    <property type="entry name" value="Creatin/AminoP/Spt16_N"/>
</dbReference>
<sequence length="394" mass="42690">MAFHQVLGHDYYAKVHADIRKRMAAAGIDLLLLDSNDDVIYTTGFSHYTTERPVVFAISHDGAWLLLPKLEESHAAHQNIAAEPIVYFEFPGIDRPFDVLGRAFPDMTGVVAYSHAISLARVSQIEAAFPNASRVVPANIVQQMRLIKYPEEIVLHREAARISDEMVVAGVGLIAEAMASGGTLPSEIEIESFVSRHAMKIMHEEHADLMLVQGLASGLVYSGARSAFPHGMPTGNPVKRGESIILSLGCRVGGRAAESERTLFIGEPSKIQLDHYAVAYEAQRMATAALIAGHTCASADNLALAFIRDSGMSDYLLHRVGHGMGVMFHEAPWVEAGDETILEPGMITSSEPAIFVPGFAGYRIADTVLITAEGPDSMTHYPRKIDDVVIGSTS</sequence>
<feature type="domain" description="Peptidase M24" evidence="1">
    <location>
        <begin position="156"/>
        <end position="372"/>
    </location>
</feature>
<name>A0ABY6CDN9_9HYPH</name>
<dbReference type="Gene3D" id="3.90.230.10">
    <property type="entry name" value="Creatinase/methionine aminopeptidase superfamily"/>
    <property type="match status" value="1"/>
</dbReference>
<dbReference type="Pfam" id="PF00557">
    <property type="entry name" value="Peptidase_M24"/>
    <property type="match status" value="1"/>
</dbReference>
<dbReference type="Proteomes" id="UP001061862">
    <property type="component" value="Chromosome"/>
</dbReference>
<dbReference type="RefSeq" id="WP_262169111.1">
    <property type="nucleotide sequence ID" value="NZ_CP104965.1"/>
</dbReference>
<organism evidence="3 4">
    <name type="scientific">Devosia neptuniae</name>
    <dbReference type="NCBI Taxonomy" id="191302"/>
    <lineage>
        <taxon>Bacteria</taxon>
        <taxon>Pseudomonadati</taxon>
        <taxon>Pseudomonadota</taxon>
        <taxon>Alphaproteobacteria</taxon>
        <taxon>Hyphomicrobiales</taxon>
        <taxon>Devosiaceae</taxon>
        <taxon>Devosia</taxon>
    </lineage>
</organism>
<evidence type="ECO:0000259" key="1">
    <source>
        <dbReference type="Pfam" id="PF00557"/>
    </source>
</evidence>
<dbReference type="InterPro" id="IPR000994">
    <property type="entry name" value="Pept_M24"/>
</dbReference>
<evidence type="ECO:0000259" key="2">
    <source>
        <dbReference type="Pfam" id="PF01321"/>
    </source>
</evidence>
<feature type="domain" description="Creatinase N-terminal" evidence="2">
    <location>
        <begin position="18"/>
        <end position="147"/>
    </location>
</feature>
<dbReference type="SUPFAM" id="SSF55920">
    <property type="entry name" value="Creatinase/aminopeptidase"/>
    <property type="match status" value="1"/>
</dbReference>
<dbReference type="InterPro" id="IPR000587">
    <property type="entry name" value="Creatinase_N"/>
</dbReference>
<dbReference type="Gene3D" id="3.40.350.10">
    <property type="entry name" value="Creatinase/prolidase N-terminal domain"/>
    <property type="match status" value="1"/>
</dbReference>
<dbReference type="Pfam" id="PF01321">
    <property type="entry name" value="Creatinase_N"/>
    <property type="match status" value="1"/>
</dbReference>
<dbReference type="InterPro" id="IPR036005">
    <property type="entry name" value="Creatinase/aminopeptidase-like"/>
</dbReference>
<reference evidence="3 4" key="1">
    <citation type="submission" date="2022-09" db="EMBL/GenBank/DDBJ databases">
        <title>Interaction between co-microsymbionts with complementary sets of symbiotic genes in legume-rhizobium systems.</title>
        <authorList>
            <person name="Safronova V."/>
            <person name="Sazanova A."/>
            <person name="Afonin A."/>
            <person name="Chirak E."/>
        </authorList>
    </citation>
    <scope>NUCLEOTIDE SEQUENCE [LARGE SCALE GENOMIC DNA]</scope>
    <source>
        <strain evidence="3 4">A18/4-1</strain>
    </source>
</reference>